<keyword evidence="2" id="KW-1185">Reference proteome</keyword>
<sequence length="275" mass="29731">MGTKLIATDLNGTLLHNDQSFNQILFKETLQALDQRGIQLVLSSGNQFAHLKQLFKDVMADNLAIVAENGASIYLKGKQVFDGSLTDEQVHQFVTVDRQQAVLANAYIILVGQNGSYTETGAPQVLLDAAAKFYDNLQQVDDLATVTDRIKKISVSTAPGQAAELVTALNAYFDGRLRAHDSGYGVVDVVGANVGKLPAVQWLARHFDVPADDIMAFGDGDNDLSLITYAGQGWAMANAPARIREAAPQTTSLDNEHDGVLRTIQAVLFADDLTR</sequence>
<dbReference type="NCBIfam" id="TIGR00099">
    <property type="entry name" value="Cof-subfamily"/>
    <property type="match status" value="1"/>
</dbReference>
<dbReference type="InterPro" id="IPR023214">
    <property type="entry name" value="HAD_sf"/>
</dbReference>
<dbReference type="PATRIC" id="fig|616990.3.peg.1527"/>
<reference evidence="1 2" key="1">
    <citation type="journal article" date="2015" name="Genome Announc.">
        <title>Expanding the biotechnology potential of lactobacilli through comparative genomics of 213 strains and associated genera.</title>
        <authorList>
            <person name="Sun Z."/>
            <person name="Harris H.M."/>
            <person name="McCann A."/>
            <person name="Guo C."/>
            <person name="Argimon S."/>
            <person name="Zhang W."/>
            <person name="Yang X."/>
            <person name="Jeffery I.B."/>
            <person name="Cooney J.C."/>
            <person name="Kagawa T.F."/>
            <person name="Liu W."/>
            <person name="Song Y."/>
            <person name="Salvetti E."/>
            <person name="Wrobel A."/>
            <person name="Rasinkangas P."/>
            <person name="Parkhill J."/>
            <person name="Rea M.C."/>
            <person name="O'Sullivan O."/>
            <person name="Ritari J."/>
            <person name="Douillard F.P."/>
            <person name="Paul Ross R."/>
            <person name="Yang R."/>
            <person name="Briner A.E."/>
            <person name="Felis G.E."/>
            <person name="de Vos W.M."/>
            <person name="Barrangou R."/>
            <person name="Klaenhammer T.R."/>
            <person name="Caufield P.W."/>
            <person name="Cui Y."/>
            <person name="Zhang H."/>
            <person name="O'Toole P.W."/>
        </authorList>
    </citation>
    <scope>NUCLEOTIDE SEQUENCE [LARGE SCALE GENOMIC DNA]</scope>
    <source>
        <strain evidence="1 2">DSM 22467</strain>
    </source>
</reference>
<dbReference type="PANTHER" id="PTHR10000">
    <property type="entry name" value="PHOSPHOSERINE PHOSPHATASE"/>
    <property type="match status" value="1"/>
</dbReference>
<dbReference type="GO" id="GO:0016791">
    <property type="term" value="F:phosphatase activity"/>
    <property type="evidence" value="ECO:0007669"/>
    <property type="project" value="UniProtKB-ARBA"/>
</dbReference>
<dbReference type="PROSITE" id="PS01229">
    <property type="entry name" value="COF_2"/>
    <property type="match status" value="1"/>
</dbReference>
<organism evidence="1 2">
    <name type="scientific">Levilactobacillus paucivorans</name>
    <dbReference type="NCBI Taxonomy" id="616990"/>
    <lineage>
        <taxon>Bacteria</taxon>
        <taxon>Bacillati</taxon>
        <taxon>Bacillota</taxon>
        <taxon>Bacilli</taxon>
        <taxon>Lactobacillales</taxon>
        <taxon>Lactobacillaceae</taxon>
        <taxon>Levilactobacillus</taxon>
    </lineage>
</organism>
<dbReference type="OrthoDB" id="9814970at2"/>
<comment type="caution">
    <text evidence="1">The sequence shown here is derived from an EMBL/GenBank/DDBJ whole genome shotgun (WGS) entry which is preliminary data.</text>
</comment>
<dbReference type="InterPro" id="IPR000150">
    <property type="entry name" value="Cof"/>
</dbReference>
<dbReference type="RefSeq" id="WP_157054342.1">
    <property type="nucleotide sequence ID" value="NZ_JQCA01000037.1"/>
</dbReference>
<dbReference type="EMBL" id="JQCA01000037">
    <property type="protein sequence ID" value="KRO04375.1"/>
    <property type="molecule type" value="Genomic_DNA"/>
</dbReference>
<dbReference type="AlphaFoldDB" id="A0A0R2LT29"/>
<dbReference type="SUPFAM" id="SSF56784">
    <property type="entry name" value="HAD-like"/>
    <property type="match status" value="1"/>
</dbReference>
<dbReference type="GO" id="GO:0000287">
    <property type="term" value="F:magnesium ion binding"/>
    <property type="evidence" value="ECO:0007669"/>
    <property type="project" value="TreeGrafter"/>
</dbReference>
<accession>A0A0R2LT29</accession>
<protein>
    <submittedName>
        <fullName evidence="1">HAD superfamily hydrolase</fullName>
    </submittedName>
</protein>
<dbReference type="Pfam" id="PF08282">
    <property type="entry name" value="Hydrolase_3"/>
    <property type="match status" value="1"/>
</dbReference>
<dbReference type="InterPro" id="IPR036412">
    <property type="entry name" value="HAD-like_sf"/>
</dbReference>
<name>A0A0R2LT29_9LACO</name>
<dbReference type="GO" id="GO:0005829">
    <property type="term" value="C:cytosol"/>
    <property type="evidence" value="ECO:0007669"/>
    <property type="project" value="TreeGrafter"/>
</dbReference>
<dbReference type="Gene3D" id="3.40.50.1000">
    <property type="entry name" value="HAD superfamily/HAD-like"/>
    <property type="match status" value="1"/>
</dbReference>
<gene>
    <name evidence="1" type="ORF">IV54_GL001435</name>
</gene>
<dbReference type="InterPro" id="IPR006379">
    <property type="entry name" value="HAD-SF_hydro_IIB"/>
</dbReference>
<dbReference type="STRING" id="616990.IV54_GL001435"/>
<dbReference type="NCBIfam" id="TIGR01484">
    <property type="entry name" value="HAD-SF-IIB"/>
    <property type="match status" value="1"/>
</dbReference>
<evidence type="ECO:0000313" key="2">
    <source>
        <dbReference type="Proteomes" id="UP000051906"/>
    </source>
</evidence>
<dbReference type="CDD" id="cd07518">
    <property type="entry name" value="HAD_YbiV-Like"/>
    <property type="match status" value="1"/>
</dbReference>
<dbReference type="Proteomes" id="UP000051906">
    <property type="component" value="Unassembled WGS sequence"/>
</dbReference>
<dbReference type="Gene3D" id="3.30.1240.10">
    <property type="match status" value="1"/>
</dbReference>
<proteinExistence type="predicted"/>
<evidence type="ECO:0000313" key="1">
    <source>
        <dbReference type="EMBL" id="KRO04375.1"/>
    </source>
</evidence>
<keyword evidence="1" id="KW-0378">Hydrolase</keyword>
<dbReference type="PANTHER" id="PTHR10000:SF53">
    <property type="entry name" value="5-AMINO-6-(5-PHOSPHO-D-RIBITYLAMINO)URACIL PHOSPHATASE YBJI-RELATED"/>
    <property type="match status" value="1"/>
</dbReference>